<reference evidence="3" key="2">
    <citation type="journal article" date="2021" name="PeerJ">
        <title>Extensive microbial diversity within the chicken gut microbiome revealed by metagenomics and culture.</title>
        <authorList>
            <person name="Gilroy R."/>
            <person name="Ravi A."/>
            <person name="Getino M."/>
            <person name="Pursley I."/>
            <person name="Horton D.L."/>
            <person name="Alikhan N.F."/>
            <person name="Baker D."/>
            <person name="Gharbi K."/>
            <person name="Hall N."/>
            <person name="Watson M."/>
            <person name="Adriaenssens E.M."/>
            <person name="Foster-Nyarko E."/>
            <person name="Jarju S."/>
            <person name="Secka A."/>
            <person name="Antonio M."/>
            <person name="Oren A."/>
            <person name="Chaudhuri R.R."/>
            <person name="La Ragione R."/>
            <person name="Hildebrand F."/>
            <person name="Pallen M.J."/>
        </authorList>
    </citation>
    <scope>NUCLEOTIDE SEQUENCE</scope>
    <source>
        <strain evidence="3">CHK180-2868</strain>
    </source>
</reference>
<evidence type="ECO:0000313" key="4">
    <source>
        <dbReference type="Proteomes" id="UP000824250"/>
    </source>
</evidence>
<dbReference type="SUPFAM" id="SSF53448">
    <property type="entry name" value="Nucleotide-diphospho-sugar transferases"/>
    <property type="match status" value="1"/>
</dbReference>
<evidence type="ECO:0000259" key="2">
    <source>
        <dbReference type="Pfam" id="PF00535"/>
    </source>
</evidence>
<dbReference type="CDD" id="cd04179">
    <property type="entry name" value="DPM_DPG-synthase_like"/>
    <property type="match status" value="1"/>
</dbReference>
<keyword evidence="1" id="KW-1133">Transmembrane helix</keyword>
<feature type="domain" description="Glycosyltransferase 2-like" evidence="2">
    <location>
        <begin position="5"/>
        <end position="133"/>
    </location>
</feature>
<dbReference type="PANTHER" id="PTHR10859">
    <property type="entry name" value="GLYCOSYL TRANSFERASE"/>
    <property type="match status" value="1"/>
</dbReference>
<proteinExistence type="predicted"/>
<dbReference type="InterPro" id="IPR001173">
    <property type="entry name" value="Glyco_trans_2-like"/>
</dbReference>
<evidence type="ECO:0000256" key="1">
    <source>
        <dbReference type="SAM" id="Phobius"/>
    </source>
</evidence>
<dbReference type="EMBL" id="DVGC01000012">
    <property type="protein sequence ID" value="HIR04869.1"/>
    <property type="molecule type" value="Genomic_DNA"/>
</dbReference>
<sequence length="265" mass="30476">MERMIIIPAFEPEETCLRELVRRNWELGNQMVLVDDGSGKAYETLFWELGEQCIVLHHNENKGKGEAIKTALRYIKDELWECREIGIMDADGQHLPEDMERILTKAEANPRTLILGTRTMDSSVPLKSRLGNRLTAKIFGMLTGVYVSDTQTGLRAFSVELLDFMLQVPGSRYEYEMNMLSACAKQKIPILEISIHTIYHDRKNSCSHFRGFRDSFRIYKELLRFFLSSFSSFVLDYLLFNLFLVLFGTAPLGMLISNTAARRQA</sequence>
<gene>
    <name evidence="3" type="ORF">IAB28_02755</name>
</gene>
<dbReference type="AlphaFoldDB" id="A0A9D1A321"/>
<reference evidence="3" key="1">
    <citation type="submission" date="2020-10" db="EMBL/GenBank/DDBJ databases">
        <authorList>
            <person name="Gilroy R."/>
        </authorList>
    </citation>
    <scope>NUCLEOTIDE SEQUENCE</scope>
    <source>
        <strain evidence="3">CHK180-2868</strain>
    </source>
</reference>
<dbReference type="GO" id="GO:0006487">
    <property type="term" value="P:protein N-linked glycosylation"/>
    <property type="evidence" value="ECO:0007669"/>
    <property type="project" value="TreeGrafter"/>
</dbReference>
<name>A0A9D1A321_9FIRM</name>
<protein>
    <submittedName>
        <fullName evidence="3">Glycosyltransferase family 2 protein</fullName>
    </submittedName>
</protein>
<feature type="transmembrane region" description="Helical" evidence="1">
    <location>
        <begin position="222"/>
        <end position="247"/>
    </location>
</feature>
<dbReference type="Pfam" id="PF00535">
    <property type="entry name" value="Glycos_transf_2"/>
    <property type="match status" value="1"/>
</dbReference>
<dbReference type="PANTHER" id="PTHR10859:SF114">
    <property type="entry name" value="DOLICHOL-PHOSPHATE MANNOSYLTRANSFERASE"/>
    <property type="match status" value="1"/>
</dbReference>
<keyword evidence="1" id="KW-0472">Membrane</keyword>
<keyword evidence="1" id="KW-0812">Transmembrane</keyword>
<comment type="caution">
    <text evidence="3">The sequence shown here is derived from an EMBL/GenBank/DDBJ whole genome shotgun (WGS) entry which is preliminary data.</text>
</comment>
<dbReference type="Proteomes" id="UP000824250">
    <property type="component" value="Unassembled WGS sequence"/>
</dbReference>
<organism evidence="3 4">
    <name type="scientific">Candidatus Copromonas faecavium</name>
    <name type="common">nom. illeg.</name>
    <dbReference type="NCBI Taxonomy" id="2840740"/>
    <lineage>
        <taxon>Bacteria</taxon>
        <taxon>Bacillati</taxon>
        <taxon>Bacillota</taxon>
        <taxon>Clostridia</taxon>
        <taxon>Lachnospirales</taxon>
        <taxon>Lachnospiraceae</taxon>
        <taxon>Candidatus Copromonas (nom. illeg.)</taxon>
    </lineage>
</organism>
<dbReference type="InterPro" id="IPR029044">
    <property type="entry name" value="Nucleotide-diphossugar_trans"/>
</dbReference>
<dbReference type="Gene3D" id="3.90.550.10">
    <property type="entry name" value="Spore Coat Polysaccharide Biosynthesis Protein SpsA, Chain A"/>
    <property type="match status" value="1"/>
</dbReference>
<evidence type="ECO:0000313" key="3">
    <source>
        <dbReference type="EMBL" id="HIR04869.1"/>
    </source>
</evidence>
<accession>A0A9D1A321</accession>